<dbReference type="RefSeq" id="XP_047842889.1">
    <property type="nucleotide sequence ID" value="XM_047986905.1"/>
</dbReference>
<evidence type="ECO:0000256" key="7">
    <source>
        <dbReference type="SAM" id="Phobius"/>
    </source>
</evidence>
<evidence type="ECO:0000256" key="3">
    <source>
        <dbReference type="ARBA" id="ARBA00022989"/>
    </source>
</evidence>
<dbReference type="GO" id="GO:0016020">
    <property type="term" value="C:membrane"/>
    <property type="evidence" value="ECO:0007669"/>
    <property type="project" value="UniProtKB-SubCell"/>
</dbReference>
<feature type="domain" description="Rhodopsin" evidence="8">
    <location>
        <begin position="1"/>
        <end position="165"/>
    </location>
</feature>
<protein>
    <recommendedName>
        <fullName evidence="8">Rhodopsin domain-containing protein</fullName>
    </recommendedName>
</protein>
<keyword evidence="10" id="KW-1185">Reference proteome</keyword>
<gene>
    <name evidence="9" type="ORF">JDV02_005592</name>
</gene>
<dbReference type="OrthoDB" id="5417844at2759"/>
<comment type="subcellular location">
    <subcellularLocation>
        <location evidence="1">Membrane</location>
        <topology evidence="1">Multi-pass membrane protein</topology>
    </subcellularLocation>
</comment>
<feature type="region of interest" description="Disordered" evidence="6">
    <location>
        <begin position="175"/>
        <end position="197"/>
    </location>
</feature>
<feature type="transmembrane region" description="Helical" evidence="7">
    <location>
        <begin position="106"/>
        <end position="126"/>
    </location>
</feature>
<evidence type="ECO:0000259" key="8">
    <source>
        <dbReference type="Pfam" id="PF20684"/>
    </source>
</evidence>
<keyword evidence="2 7" id="KW-0812">Transmembrane</keyword>
<dbReference type="PANTHER" id="PTHR33048">
    <property type="entry name" value="PTH11-LIKE INTEGRAL MEMBRANE PROTEIN (AFU_ORTHOLOGUE AFUA_5G11245)"/>
    <property type="match status" value="1"/>
</dbReference>
<name>A0A9Q8QGT1_9HYPO</name>
<dbReference type="AlphaFoldDB" id="A0A9Q8QGT1"/>
<evidence type="ECO:0000313" key="10">
    <source>
        <dbReference type="Proteomes" id="UP000829364"/>
    </source>
</evidence>
<proteinExistence type="inferred from homology"/>
<evidence type="ECO:0000256" key="5">
    <source>
        <dbReference type="ARBA" id="ARBA00038359"/>
    </source>
</evidence>
<dbReference type="Pfam" id="PF20684">
    <property type="entry name" value="Fung_rhodopsin"/>
    <property type="match status" value="1"/>
</dbReference>
<dbReference type="InterPro" id="IPR049326">
    <property type="entry name" value="Rhodopsin_dom_fungi"/>
</dbReference>
<comment type="similarity">
    <text evidence="5">Belongs to the SAT4 family.</text>
</comment>
<feature type="transmembrane region" description="Helical" evidence="7">
    <location>
        <begin position="67"/>
        <end position="86"/>
    </location>
</feature>
<evidence type="ECO:0000256" key="4">
    <source>
        <dbReference type="ARBA" id="ARBA00023136"/>
    </source>
</evidence>
<evidence type="ECO:0000256" key="6">
    <source>
        <dbReference type="SAM" id="MobiDB-lite"/>
    </source>
</evidence>
<dbReference type="Proteomes" id="UP000829364">
    <property type="component" value="Chromosome 4"/>
</dbReference>
<reference evidence="9" key="1">
    <citation type="submission" date="2021-11" db="EMBL/GenBank/DDBJ databases">
        <title>Purpureocillium_takamizusanense_genome.</title>
        <authorList>
            <person name="Nguyen N.-H."/>
        </authorList>
    </citation>
    <scope>NUCLEOTIDE SEQUENCE</scope>
    <source>
        <strain evidence="9">PT3</strain>
    </source>
</reference>
<dbReference type="GeneID" id="72067541"/>
<keyword evidence="4 7" id="KW-0472">Membrane</keyword>
<evidence type="ECO:0000256" key="1">
    <source>
        <dbReference type="ARBA" id="ARBA00004141"/>
    </source>
</evidence>
<evidence type="ECO:0000313" key="9">
    <source>
        <dbReference type="EMBL" id="UNI19408.1"/>
    </source>
</evidence>
<keyword evidence="3 7" id="KW-1133">Transmembrane helix</keyword>
<sequence length="221" mass="24573">MLSKLSILCFYHRIFSIDNTVKRFMKAVGLVVIANCVAAMGGLIFANSPVEGQWNLSITSTTINNKAFWVTIGIVNLVLDMVVLAIPQSRVWKLQLSRQRKLGVSFVFLLGGFVCIATTIRVIYMARIDVSDITYQFTIPGIWTCVEMNGSIICACLPAVYSLFKVKTRRDSRSESKSQASVAHAPGSPESERNKYLNLDTTPQAHERYYVQGAGLQRGKL</sequence>
<evidence type="ECO:0000256" key="2">
    <source>
        <dbReference type="ARBA" id="ARBA00022692"/>
    </source>
</evidence>
<dbReference type="PANTHER" id="PTHR33048:SF47">
    <property type="entry name" value="INTEGRAL MEMBRANE PROTEIN-RELATED"/>
    <property type="match status" value="1"/>
</dbReference>
<feature type="transmembrane region" description="Helical" evidence="7">
    <location>
        <begin position="27"/>
        <end position="47"/>
    </location>
</feature>
<feature type="transmembrane region" description="Helical" evidence="7">
    <location>
        <begin position="141"/>
        <end position="164"/>
    </location>
</feature>
<dbReference type="InterPro" id="IPR052337">
    <property type="entry name" value="SAT4-like"/>
</dbReference>
<dbReference type="EMBL" id="CP086357">
    <property type="protein sequence ID" value="UNI19408.1"/>
    <property type="molecule type" value="Genomic_DNA"/>
</dbReference>
<accession>A0A9Q8QGT1</accession>
<dbReference type="KEGG" id="ptkz:JDV02_005592"/>
<organism evidence="9 10">
    <name type="scientific">Purpureocillium takamizusanense</name>
    <dbReference type="NCBI Taxonomy" id="2060973"/>
    <lineage>
        <taxon>Eukaryota</taxon>
        <taxon>Fungi</taxon>
        <taxon>Dikarya</taxon>
        <taxon>Ascomycota</taxon>
        <taxon>Pezizomycotina</taxon>
        <taxon>Sordariomycetes</taxon>
        <taxon>Hypocreomycetidae</taxon>
        <taxon>Hypocreales</taxon>
        <taxon>Ophiocordycipitaceae</taxon>
        <taxon>Purpureocillium</taxon>
    </lineage>
</organism>